<accession>M3DFG4</accession>
<name>M3DFG4_STREZ</name>
<dbReference type="PATRIC" id="fig|1284664.3.peg.6523"/>
<evidence type="ECO:0000313" key="1">
    <source>
        <dbReference type="EMBL" id="EMF20377.1"/>
    </source>
</evidence>
<dbReference type="Proteomes" id="UP000011732">
    <property type="component" value="Unassembled WGS sequence"/>
</dbReference>
<protein>
    <submittedName>
        <fullName evidence="1">Uncharacterized protein</fullName>
    </submittedName>
</protein>
<gene>
    <name evidence="1" type="ORF">H114_32579</name>
</gene>
<dbReference type="OrthoDB" id="9962835at2"/>
<reference evidence="1 2" key="1">
    <citation type="journal article" date="2013" name="Genome Announc.">
        <title>Draft Genome Sequence of Streptomyces gancidicus Strain BKS 13-15.</title>
        <authorList>
            <person name="Kumar S."/>
            <person name="Kaur N."/>
            <person name="Singh N.K."/>
            <person name="Raghava G.P."/>
            <person name="Mayilraj S."/>
        </authorList>
    </citation>
    <scope>NUCLEOTIDE SEQUENCE [LARGE SCALE GENOMIC DNA]</scope>
    <source>
        <strain evidence="1 2">BKS 13-15</strain>
    </source>
</reference>
<dbReference type="AlphaFoldDB" id="M3DFG4"/>
<sequence length="150" mass="16802">MISARIGDTDWHLTAIRSSREGHACDHCGRRLKHLYDVTNPRTGEALTVGRGCCKKVTGWTLAAAEAARLLRHAQEQARQAAVWAEFTAAHPDGARAVEQDAADWRPAFPGQANLAAHFRWQVSRGAITRNGWAHRLDVYLREHRPRHTP</sequence>
<dbReference type="RefSeq" id="WP_006136736.1">
    <property type="nucleotide sequence ID" value="NZ_AOHP01000169.1"/>
</dbReference>
<organism evidence="1 2">
    <name type="scientific">Streptomyces gancidicus BKS 13-15</name>
    <dbReference type="NCBI Taxonomy" id="1284664"/>
    <lineage>
        <taxon>Bacteria</taxon>
        <taxon>Bacillati</taxon>
        <taxon>Actinomycetota</taxon>
        <taxon>Actinomycetes</taxon>
        <taxon>Kitasatosporales</taxon>
        <taxon>Streptomycetaceae</taxon>
        <taxon>Streptomyces</taxon>
        <taxon>Streptomyces pseudogriseolus group</taxon>
    </lineage>
</organism>
<evidence type="ECO:0000313" key="2">
    <source>
        <dbReference type="Proteomes" id="UP000011732"/>
    </source>
</evidence>
<comment type="caution">
    <text evidence="1">The sequence shown here is derived from an EMBL/GenBank/DDBJ whole genome shotgun (WGS) entry which is preliminary data.</text>
</comment>
<dbReference type="EMBL" id="AOHP01000169">
    <property type="protein sequence ID" value="EMF20377.1"/>
    <property type="molecule type" value="Genomic_DNA"/>
</dbReference>
<proteinExistence type="predicted"/>
<keyword evidence="2" id="KW-1185">Reference proteome</keyword>